<dbReference type="Gene3D" id="2.40.50.140">
    <property type="entry name" value="Nucleic acid-binding proteins"/>
    <property type="match status" value="1"/>
</dbReference>
<dbReference type="EMBL" id="RRYP01029748">
    <property type="protein sequence ID" value="TNV71577.1"/>
    <property type="molecule type" value="Genomic_DNA"/>
</dbReference>
<dbReference type="AlphaFoldDB" id="A0A8J8NB03"/>
<evidence type="ECO:0000313" key="1">
    <source>
        <dbReference type="EMBL" id="TNV71577.1"/>
    </source>
</evidence>
<name>A0A8J8NB03_HALGN</name>
<organism evidence="1 2">
    <name type="scientific">Halteria grandinella</name>
    <dbReference type="NCBI Taxonomy" id="5974"/>
    <lineage>
        <taxon>Eukaryota</taxon>
        <taxon>Sar</taxon>
        <taxon>Alveolata</taxon>
        <taxon>Ciliophora</taxon>
        <taxon>Intramacronucleata</taxon>
        <taxon>Spirotrichea</taxon>
        <taxon>Stichotrichia</taxon>
        <taxon>Sporadotrichida</taxon>
        <taxon>Halteriidae</taxon>
        <taxon>Halteria</taxon>
    </lineage>
</organism>
<sequence length="226" mass="26608">MPKFLVSLQQKKYFSKILNKCLTFFNCLELIVRLKTCEKNSSYTIKQLILQIMGNLTSEQQFKDKLQEFLVLEENKKTLKIRYKEINKKALIIESAIIKHFNYSENQIENPPQTIYTIKELIELRKRAAQSIFRNIQVEIICKISLNIYEPKRTYDACSKCKKKLLKNRSLKKCLKCSSFQGNETTYSIPVTISDNTGSCQVIIFGEAEKYLGIFFFISRYFCRRL</sequence>
<gene>
    <name evidence="1" type="ORF">FGO68_gene1449</name>
</gene>
<reference evidence="1" key="1">
    <citation type="submission" date="2019-06" db="EMBL/GenBank/DDBJ databases">
        <authorList>
            <person name="Zheng W."/>
        </authorList>
    </citation>
    <scope>NUCLEOTIDE SEQUENCE</scope>
    <source>
        <strain evidence="1">QDHG01</strain>
    </source>
</reference>
<accession>A0A8J8NB03</accession>
<comment type="caution">
    <text evidence="1">The sequence shown here is derived from an EMBL/GenBank/DDBJ whole genome shotgun (WGS) entry which is preliminary data.</text>
</comment>
<proteinExistence type="predicted"/>
<dbReference type="Proteomes" id="UP000785679">
    <property type="component" value="Unassembled WGS sequence"/>
</dbReference>
<dbReference type="SUPFAM" id="SSF50249">
    <property type="entry name" value="Nucleic acid-binding proteins"/>
    <property type="match status" value="1"/>
</dbReference>
<protein>
    <recommendedName>
        <fullName evidence="3">Replication factor A C-terminal domain-containing protein</fullName>
    </recommendedName>
</protein>
<evidence type="ECO:0008006" key="3">
    <source>
        <dbReference type="Google" id="ProtNLM"/>
    </source>
</evidence>
<evidence type="ECO:0000313" key="2">
    <source>
        <dbReference type="Proteomes" id="UP000785679"/>
    </source>
</evidence>
<keyword evidence="2" id="KW-1185">Reference proteome</keyword>
<dbReference type="InterPro" id="IPR012340">
    <property type="entry name" value="NA-bd_OB-fold"/>
</dbReference>